<dbReference type="KEGG" id="clup:CLUP02_16975"/>
<keyword evidence="2" id="KW-1185">Reference proteome</keyword>
<dbReference type="AlphaFoldDB" id="A0A9Q8T9E8"/>
<proteinExistence type="predicted"/>
<organism evidence="1 2">
    <name type="scientific">Colletotrichum lupini</name>
    <dbReference type="NCBI Taxonomy" id="145971"/>
    <lineage>
        <taxon>Eukaryota</taxon>
        <taxon>Fungi</taxon>
        <taxon>Dikarya</taxon>
        <taxon>Ascomycota</taxon>
        <taxon>Pezizomycotina</taxon>
        <taxon>Sordariomycetes</taxon>
        <taxon>Hypocreomycetidae</taxon>
        <taxon>Glomerellales</taxon>
        <taxon>Glomerellaceae</taxon>
        <taxon>Colletotrichum</taxon>
        <taxon>Colletotrichum acutatum species complex</taxon>
    </lineage>
</organism>
<sequence length="272" mass="30591">MDEQAHIICDIFTCIGQTIDLYPDDKHRLDDLTLAASDKLECTLWSMTLEHKMHLQDRALKIHGTNDNIEFDGLISKVIVVRRIETMVKICYEATLAAMYVSTFSAPSTPLFERAVEMPSHENKFSDVHFVDKISSPAVVRGTILNDNALQAVSLAVLIWDTALPYTVIIRYNFSIPEGCTVTVYRLARYGKLGCDSSGRGRDESFTDSFVKDGNLGAWHAVRSSLPVFKYWDLVLFLPEQPVAARPPTHEGFGDEDTKRIPKGFAQSHYIC</sequence>
<protein>
    <submittedName>
        <fullName evidence="1">Uncharacterized protein</fullName>
    </submittedName>
</protein>
<dbReference type="EMBL" id="CP019481">
    <property type="protein sequence ID" value="UQC91440.1"/>
    <property type="molecule type" value="Genomic_DNA"/>
</dbReference>
<gene>
    <name evidence="1" type="ORF">CLUP02_16975</name>
</gene>
<evidence type="ECO:0000313" key="2">
    <source>
        <dbReference type="Proteomes" id="UP000830671"/>
    </source>
</evidence>
<dbReference type="GeneID" id="73350902"/>
<name>A0A9Q8T9E8_9PEZI</name>
<reference evidence="1" key="1">
    <citation type="journal article" date="2021" name="Mol. Plant Microbe Interact.">
        <title>Complete Genome Sequence of the Plant-Pathogenic Fungus Colletotrichum lupini.</title>
        <authorList>
            <person name="Baroncelli R."/>
            <person name="Pensec F."/>
            <person name="Da Lio D."/>
            <person name="Boufleur T."/>
            <person name="Vicente I."/>
            <person name="Sarrocco S."/>
            <person name="Picot A."/>
            <person name="Baraldi E."/>
            <person name="Sukno S."/>
            <person name="Thon M."/>
            <person name="Le Floch G."/>
        </authorList>
    </citation>
    <scope>NUCLEOTIDE SEQUENCE</scope>
    <source>
        <strain evidence="1">IMI 504893</strain>
    </source>
</reference>
<dbReference type="Proteomes" id="UP000830671">
    <property type="component" value="Chromosome 9"/>
</dbReference>
<dbReference type="RefSeq" id="XP_049153039.1">
    <property type="nucleotide sequence ID" value="XM_049295892.1"/>
</dbReference>
<accession>A0A9Q8T9E8</accession>
<evidence type="ECO:0000313" key="1">
    <source>
        <dbReference type="EMBL" id="UQC91440.1"/>
    </source>
</evidence>